<dbReference type="Gene3D" id="3.10.450.50">
    <property type="match status" value="1"/>
</dbReference>
<reference evidence="3" key="1">
    <citation type="submission" date="2018-08" db="EMBL/GenBank/DDBJ databases">
        <title>Thalassotalea euphylliae genome.</title>
        <authorList>
            <person name="Summers S."/>
            <person name="Rice S.A."/>
            <person name="Freckelton M.L."/>
            <person name="Nedved B.T."/>
            <person name="Hadfield M.G."/>
        </authorList>
    </citation>
    <scope>NUCLEOTIDE SEQUENCE [LARGE SCALE GENOMIC DNA]</scope>
    <source>
        <strain evidence="3">H3</strain>
    </source>
</reference>
<dbReference type="Proteomes" id="UP000256899">
    <property type="component" value="Unassembled WGS sequence"/>
</dbReference>
<protein>
    <submittedName>
        <fullName evidence="2">Isochorismatase</fullName>
    </submittedName>
</protein>
<evidence type="ECO:0000313" key="3">
    <source>
        <dbReference type="Proteomes" id="UP000256899"/>
    </source>
</evidence>
<dbReference type="SUPFAM" id="SSF54427">
    <property type="entry name" value="NTF2-like"/>
    <property type="match status" value="1"/>
</dbReference>
<name>A0A3E0U2A1_9GAMM</name>
<dbReference type="Pfam" id="PF12680">
    <property type="entry name" value="SnoaL_2"/>
    <property type="match status" value="1"/>
</dbReference>
<dbReference type="AlphaFoldDB" id="A0A3E0U2A1"/>
<dbReference type="InterPro" id="IPR037401">
    <property type="entry name" value="SnoaL-like"/>
</dbReference>
<comment type="caution">
    <text evidence="2">The sequence shown here is derived from an EMBL/GenBank/DDBJ whole genome shotgun (WGS) entry which is preliminary data.</text>
</comment>
<evidence type="ECO:0000313" key="2">
    <source>
        <dbReference type="EMBL" id="REL30840.1"/>
    </source>
</evidence>
<dbReference type="EMBL" id="QUOT01000001">
    <property type="protein sequence ID" value="REL30840.1"/>
    <property type="molecule type" value="Genomic_DNA"/>
</dbReference>
<organism evidence="2 3">
    <name type="scientific">Thalassotalea euphylliae</name>
    <dbReference type="NCBI Taxonomy" id="1655234"/>
    <lineage>
        <taxon>Bacteria</taxon>
        <taxon>Pseudomonadati</taxon>
        <taxon>Pseudomonadota</taxon>
        <taxon>Gammaproteobacteria</taxon>
        <taxon>Alteromonadales</taxon>
        <taxon>Colwelliaceae</taxon>
        <taxon>Thalassotalea</taxon>
    </lineage>
</organism>
<gene>
    <name evidence="2" type="ORF">DXX94_08970</name>
</gene>
<feature type="domain" description="SnoaL-like" evidence="1">
    <location>
        <begin position="16"/>
        <end position="92"/>
    </location>
</feature>
<proteinExistence type="predicted"/>
<accession>A0A3E0U2A1</accession>
<sequence length="124" mass="13826">MTNEETLALCKAGISAWQTAFNNQDAAGCAAQYTQDCVMEAKPIGTFTGREAIQECWQNIIDQGFADVVYSNVNWQPADDGGYILTSSWQMNKAYGVVHREHWVVESDGKARLKSDVFEIQGER</sequence>
<dbReference type="InterPro" id="IPR032710">
    <property type="entry name" value="NTF2-like_dom_sf"/>
</dbReference>
<keyword evidence="3" id="KW-1185">Reference proteome</keyword>
<evidence type="ECO:0000259" key="1">
    <source>
        <dbReference type="Pfam" id="PF12680"/>
    </source>
</evidence>